<dbReference type="RefSeq" id="WP_272470862.1">
    <property type="nucleotide sequence ID" value="NZ_JAMRYU010000045.1"/>
</dbReference>
<sequence>MSKMIKTTDTDIKIEESIILVVEIGTLSFEIDERYPWIDVYLTGGESKEFVTQIDEENMPVFVEHEELKIYCLNWYFNNVEIIASEDIERTAPEVLVQEQSIKDILSEVSTLLITASSITRKALENNFND</sequence>
<accession>A0A9X3XP02</accession>
<dbReference type="EMBL" id="JAMRYU010000045">
    <property type="protein sequence ID" value="MDC4242593.1"/>
    <property type="molecule type" value="Genomic_DNA"/>
</dbReference>
<proteinExistence type="predicted"/>
<evidence type="ECO:0000313" key="1">
    <source>
        <dbReference type="EMBL" id="MDC4242593.1"/>
    </source>
</evidence>
<dbReference type="Proteomes" id="UP001141183">
    <property type="component" value="Unassembled WGS sequence"/>
</dbReference>
<evidence type="ECO:0000313" key="2">
    <source>
        <dbReference type="Proteomes" id="UP001141183"/>
    </source>
</evidence>
<organism evidence="1 2">
    <name type="scientific">Clostridium tertium</name>
    <dbReference type="NCBI Taxonomy" id="1559"/>
    <lineage>
        <taxon>Bacteria</taxon>
        <taxon>Bacillati</taxon>
        <taxon>Bacillota</taxon>
        <taxon>Clostridia</taxon>
        <taxon>Eubacteriales</taxon>
        <taxon>Clostridiaceae</taxon>
        <taxon>Clostridium</taxon>
    </lineage>
</organism>
<protein>
    <submittedName>
        <fullName evidence="1">Uncharacterized protein</fullName>
    </submittedName>
</protein>
<keyword evidence="2" id="KW-1185">Reference proteome</keyword>
<comment type="caution">
    <text evidence="1">The sequence shown here is derived from an EMBL/GenBank/DDBJ whole genome shotgun (WGS) entry which is preliminary data.</text>
</comment>
<dbReference type="AlphaFoldDB" id="A0A9X3XP02"/>
<reference evidence="1" key="1">
    <citation type="submission" date="2022-05" db="EMBL/GenBank/DDBJ databases">
        <title>Draft genome sequence of Clostridium tertium strain CP3 isolated from Peru.</title>
        <authorList>
            <person name="Hurtado R."/>
            <person name="Lima L."/>
            <person name="Sousa T."/>
            <person name="Jaiswal A.K."/>
            <person name="Tiwari S."/>
            <person name="Maturrano L."/>
            <person name="Brenig B."/>
            <person name="Azevedo V."/>
        </authorList>
    </citation>
    <scope>NUCLEOTIDE SEQUENCE</scope>
    <source>
        <strain evidence="1">CP3</strain>
    </source>
</reference>
<name>A0A9X3XP02_9CLOT</name>
<gene>
    <name evidence="1" type="ORF">NE398_20940</name>
</gene>